<dbReference type="Pfam" id="PF04616">
    <property type="entry name" value="Glyco_hydro_43"/>
    <property type="match status" value="1"/>
</dbReference>
<evidence type="ECO:0000256" key="2">
    <source>
        <dbReference type="ARBA" id="ARBA00022801"/>
    </source>
</evidence>
<proteinExistence type="inferred from homology"/>
<evidence type="ECO:0000313" key="7">
    <source>
        <dbReference type="EMBL" id="MCS0580124.1"/>
    </source>
</evidence>
<dbReference type="PANTHER" id="PTHR42812">
    <property type="entry name" value="BETA-XYLOSIDASE"/>
    <property type="match status" value="1"/>
</dbReference>
<sequence>MISFGHLAAWVIALGLAVPAWGAPAATYRNPLTVRLANGDAAQNCADPAVLRDPRAKPPTWYLYCTSDPVSKTERPQHGESGPWHFHMIAIYRSTDLVHWNYVGDAFADRPAGLAAPTSGLWAPEPEYLNGSYYLYFTVTDVADARSPQPGCDKDSAVGVAIAENPAGPWVPAAAPVVPPRRAGPGCDFEWTFDPKVVEDGDRKWIYYGSYGGGIFVQPLRADGLVVEGEPKRVGAAWRYEGAEVVQHDGWWYLFGSTTDCCNGPLTGYAVYVGRARTPAGPFVDSLGQDMAAPRAGGTPVLFQSGNRWVGVGHNTVFPDAAGQWWTIYHGIDVGEPFFSARDKLTRRVALLDRIDWVDGWPVARGAPSDAPRAAPAVAPGARPRAAAPAQTSAERATPLWTDTFRGPKLDARWTWLRAPADDSWSLGSDGLALATEGTDLHVDTNTASVLQTPLPDGDYRIEAEVTLDAPDACCATAVQAGVVVMRDDDNYVKLVDMAHGGLHQVEFAKELAPVPAHYPRYGNTVAGTPGPTTWLRLDVHRAGGEERYTAYSSRDGTTWVGGATWTHRLGPQARLGLVAMGGAGHRAVFEHVSVARLSR</sequence>
<evidence type="ECO:0000256" key="3">
    <source>
        <dbReference type="ARBA" id="ARBA00023295"/>
    </source>
</evidence>
<protein>
    <submittedName>
        <fullName evidence="7">Family 43 glycosylhydrolase</fullName>
    </submittedName>
</protein>
<dbReference type="SUPFAM" id="SSF49899">
    <property type="entry name" value="Concanavalin A-like lectins/glucanases"/>
    <property type="match status" value="1"/>
</dbReference>
<dbReference type="InterPro" id="IPR041542">
    <property type="entry name" value="GH43_C2"/>
</dbReference>
<reference evidence="7 8" key="1">
    <citation type="submission" date="2022-08" db="EMBL/GenBank/DDBJ databases">
        <title>Reclassification of Massilia species as members of the genera Telluria, Duganella, Pseudoduganella, Mokoshia gen. nov. and Zemynaea gen. nov. using orthogonal and non-orthogonal genome-based approaches.</title>
        <authorList>
            <person name="Bowman J.P."/>
        </authorList>
    </citation>
    <scope>NUCLEOTIDE SEQUENCE [LARGE SCALE GENOMIC DNA]</scope>
    <source>
        <strain evidence="7 8">JCM 31316</strain>
    </source>
</reference>
<dbReference type="Gene3D" id="2.115.10.20">
    <property type="entry name" value="Glycosyl hydrolase domain, family 43"/>
    <property type="match status" value="1"/>
</dbReference>
<keyword evidence="8" id="KW-1185">Reference proteome</keyword>
<accession>A0ABT1ZJN4</accession>
<dbReference type="InterPro" id="IPR023296">
    <property type="entry name" value="Glyco_hydro_beta-prop_sf"/>
</dbReference>
<gene>
    <name evidence="7" type="ORF">NX784_00815</name>
</gene>
<dbReference type="CDD" id="cd18616">
    <property type="entry name" value="GH43_ABN-like"/>
    <property type="match status" value="1"/>
</dbReference>
<feature type="region of interest" description="Disordered" evidence="5">
    <location>
        <begin position="366"/>
        <end position="395"/>
    </location>
</feature>
<evidence type="ECO:0000259" key="6">
    <source>
        <dbReference type="Pfam" id="PF17851"/>
    </source>
</evidence>
<comment type="caution">
    <text evidence="7">The sequence shown here is derived from an EMBL/GenBank/DDBJ whole genome shotgun (WGS) entry which is preliminary data.</text>
</comment>
<dbReference type="InterPro" id="IPR006710">
    <property type="entry name" value="Glyco_hydro_43"/>
</dbReference>
<dbReference type="SUPFAM" id="SSF75005">
    <property type="entry name" value="Arabinanase/levansucrase/invertase"/>
    <property type="match status" value="1"/>
</dbReference>
<dbReference type="Proteomes" id="UP001204151">
    <property type="component" value="Unassembled WGS sequence"/>
</dbReference>
<dbReference type="Pfam" id="PF17851">
    <property type="entry name" value="GH43_C2"/>
    <property type="match status" value="1"/>
</dbReference>
<comment type="similarity">
    <text evidence="1 4">Belongs to the glycosyl hydrolase 43 family.</text>
</comment>
<evidence type="ECO:0000256" key="5">
    <source>
        <dbReference type="SAM" id="MobiDB-lite"/>
    </source>
</evidence>
<dbReference type="PANTHER" id="PTHR42812:SF12">
    <property type="entry name" value="BETA-XYLOSIDASE-RELATED"/>
    <property type="match status" value="1"/>
</dbReference>
<dbReference type="RefSeq" id="WP_258814778.1">
    <property type="nucleotide sequence ID" value="NZ_JANUGW010000001.1"/>
</dbReference>
<keyword evidence="3 4" id="KW-0326">Glycosidase</keyword>
<feature type="domain" description="Beta-xylosidase C-terminal Concanavalin A-like" evidence="6">
    <location>
        <begin position="403"/>
        <end position="561"/>
    </location>
</feature>
<evidence type="ECO:0000313" key="8">
    <source>
        <dbReference type="Proteomes" id="UP001204151"/>
    </source>
</evidence>
<keyword evidence="2 4" id="KW-0378">Hydrolase</keyword>
<dbReference type="InterPro" id="IPR013320">
    <property type="entry name" value="ConA-like_dom_sf"/>
</dbReference>
<name>A0ABT1ZJN4_9BURK</name>
<dbReference type="InterPro" id="IPR051795">
    <property type="entry name" value="Glycosyl_Hydrlase_43"/>
</dbReference>
<dbReference type="Gene3D" id="2.60.120.200">
    <property type="match status" value="1"/>
</dbReference>
<evidence type="ECO:0000256" key="1">
    <source>
        <dbReference type="ARBA" id="ARBA00009865"/>
    </source>
</evidence>
<evidence type="ECO:0000256" key="4">
    <source>
        <dbReference type="RuleBase" id="RU361187"/>
    </source>
</evidence>
<dbReference type="EMBL" id="JANUGW010000001">
    <property type="protein sequence ID" value="MCS0580124.1"/>
    <property type="molecule type" value="Genomic_DNA"/>
</dbReference>
<organism evidence="7 8">
    <name type="scientific">Massilia pinisoli</name>
    <dbReference type="NCBI Taxonomy" id="1772194"/>
    <lineage>
        <taxon>Bacteria</taxon>
        <taxon>Pseudomonadati</taxon>
        <taxon>Pseudomonadota</taxon>
        <taxon>Betaproteobacteria</taxon>
        <taxon>Burkholderiales</taxon>
        <taxon>Oxalobacteraceae</taxon>
        <taxon>Telluria group</taxon>
        <taxon>Massilia</taxon>
    </lineage>
</organism>